<accession>A0A3B4WGD0</accession>
<protein>
    <recommendedName>
        <fullName evidence="1">Rab-GAP TBC domain-containing protein</fullName>
    </recommendedName>
</protein>
<evidence type="ECO:0000313" key="2">
    <source>
        <dbReference type="Ensembl" id="ENSSLDP00000001562.1"/>
    </source>
</evidence>
<dbReference type="Gene3D" id="1.10.8.270">
    <property type="entry name" value="putative rabgap domain of human tbc1 domain family member 14 like domains"/>
    <property type="match status" value="1"/>
</dbReference>
<sequence>MFCVRSVGPPPELVRQRETKWINIILQWDRMLLKKTSKVCPILDTLSHYIEGHSESADLCQGQCKTTHTTLQRKKFKLTSLDSQPALQSWVDVIERDLDRQFPFHEMFLSKDGHGQRGLFRVLKAYTQYQPEEGYCQAQGPVAAVLLMNMPAEEAFWCLVQISEQYLPGYYSPLLEGVLFDAGMLTWVLKRTCPAAHKHLQHHGVEPLMFATDWLMCLFTRHLPFNTLLRVWDLFFCYGVRVLLQVAVVLVRRVLGRAELRKQCPGQMETLERLRGVREQVQEDDDAFIAEVITC</sequence>
<dbReference type="Ensembl" id="ENSSLDT00000001646.1">
    <property type="protein sequence ID" value="ENSSLDP00000001562.1"/>
    <property type="gene ID" value="ENSSLDG00000001287.1"/>
</dbReference>
<dbReference type="InterPro" id="IPR000195">
    <property type="entry name" value="Rab-GAP-TBC_dom"/>
</dbReference>
<reference evidence="2" key="1">
    <citation type="submission" date="2025-08" db="UniProtKB">
        <authorList>
            <consortium name="Ensembl"/>
        </authorList>
    </citation>
    <scope>IDENTIFICATION</scope>
</reference>
<evidence type="ECO:0000313" key="3">
    <source>
        <dbReference type="Proteomes" id="UP000261360"/>
    </source>
</evidence>
<organism evidence="2 3">
    <name type="scientific">Seriola lalandi dorsalis</name>
    <dbReference type="NCBI Taxonomy" id="1841481"/>
    <lineage>
        <taxon>Eukaryota</taxon>
        <taxon>Metazoa</taxon>
        <taxon>Chordata</taxon>
        <taxon>Craniata</taxon>
        <taxon>Vertebrata</taxon>
        <taxon>Euteleostomi</taxon>
        <taxon>Actinopterygii</taxon>
        <taxon>Neopterygii</taxon>
        <taxon>Teleostei</taxon>
        <taxon>Neoteleostei</taxon>
        <taxon>Acanthomorphata</taxon>
        <taxon>Carangaria</taxon>
        <taxon>Carangiformes</taxon>
        <taxon>Carangidae</taxon>
        <taxon>Seriola</taxon>
    </lineage>
</organism>
<dbReference type="InterPro" id="IPR035969">
    <property type="entry name" value="Rab-GAP_TBC_sf"/>
</dbReference>
<dbReference type="FunFam" id="1.10.472.80:FF:000008">
    <property type="entry name" value="TBC1 domain family member 10A"/>
    <property type="match status" value="1"/>
</dbReference>
<evidence type="ECO:0000259" key="1">
    <source>
        <dbReference type="PROSITE" id="PS50086"/>
    </source>
</evidence>
<feature type="domain" description="Rab-GAP TBC" evidence="1">
    <location>
        <begin position="1"/>
        <end position="239"/>
    </location>
</feature>
<dbReference type="STRING" id="1841481.ENSSLDP00000001562"/>
<proteinExistence type="predicted"/>
<dbReference type="PANTHER" id="PTHR47219">
    <property type="entry name" value="RAB GTPASE-ACTIVATING PROTEIN 1-LIKE"/>
    <property type="match status" value="1"/>
</dbReference>
<dbReference type="FunFam" id="1.10.8.270:FF:000007">
    <property type="entry name" value="TBC1 domain family member 10A"/>
    <property type="match status" value="1"/>
</dbReference>
<dbReference type="PROSITE" id="PS50086">
    <property type="entry name" value="TBC_RABGAP"/>
    <property type="match status" value="1"/>
</dbReference>
<name>A0A3B4WGD0_SERLL</name>
<dbReference type="GO" id="GO:0031267">
    <property type="term" value="F:small GTPase binding"/>
    <property type="evidence" value="ECO:0007669"/>
    <property type="project" value="TreeGrafter"/>
</dbReference>
<dbReference type="SUPFAM" id="SSF47923">
    <property type="entry name" value="Ypt/Rab-GAP domain of gyp1p"/>
    <property type="match status" value="2"/>
</dbReference>
<dbReference type="SMART" id="SM00164">
    <property type="entry name" value="TBC"/>
    <property type="match status" value="1"/>
</dbReference>
<dbReference type="GeneTree" id="ENSGT00940000161287"/>
<dbReference type="Gene3D" id="1.10.472.80">
    <property type="entry name" value="Ypt/Rab-GAP domain of gyp1p, domain 3"/>
    <property type="match status" value="1"/>
</dbReference>
<keyword evidence="3" id="KW-1185">Reference proteome</keyword>
<dbReference type="PANTHER" id="PTHR47219:SF4">
    <property type="entry name" value="TBC1 DOMAIN FAMILY MEMBER 10A"/>
    <property type="match status" value="1"/>
</dbReference>
<dbReference type="Proteomes" id="UP000261360">
    <property type="component" value="Unplaced"/>
</dbReference>
<dbReference type="GO" id="GO:0005096">
    <property type="term" value="F:GTPase activator activity"/>
    <property type="evidence" value="ECO:0007669"/>
    <property type="project" value="TreeGrafter"/>
</dbReference>
<dbReference type="AlphaFoldDB" id="A0A3B4WGD0"/>
<reference evidence="2" key="2">
    <citation type="submission" date="2025-09" db="UniProtKB">
        <authorList>
            <consortium name="Ensembl"/>
        </authorList>
    </citation>
    <scope>IDENTIFICATION</scope>
</reference>
<dbReference type="Pfam" id="PF00566">
    <property type="entry name" value="RabGAP-TBC"/>
    <property type="match status" value="1"/>
</dbReference>
<dbReference type="InterPro" id="IPR050302">
    <property type="entry name" value="Rab_GAP_TBC_domain"/>
</dbReference>